<feature type="region of interest" description="Disordered" evidence="5">
    <location>
        <begin position="58"/>
        <end position="79"/>
    </location>
</feature>
<dbReference type="PANTHER" id="PTHR40394">
    <property type="entry name" value="LIPOPROTEIN-RELATED"/>
    <property type="match status" value="1"/>
</dbReference>
<dbReference type="OrthoDB" id="9796771at2"/>
<reference evidence="8 9" key="1">
    <citation type="submission" date="2016-08" db="EMBL/GenBank/DDBJ databases">
        <title>Draft genome of Fabibacter sp. strain SK-8.</title>
        <authorList>
            <person name="Wong S.-K."/>
            <person name="Hamasaki K."/>
            <person name="Yoshizawa S."/>
        </authorList>
    </citation>
    <scope>NUCLEOTIDE SEQUENCE [LARGE SCALE GENOMIC DNA]</scope>
    <source>
        <strain evidence="8 9">SK-8</strain>
    </source>
</reference>
<keyword evidence="1 4" id="KW-0349">Heme</keyword>
<evidence type="ECO:0000313" key="8">
    <source>
        <dbReference type="EMBL" id="OEK05656.1"/>
    </source>
</evidence>
<keyword evidence="9" id="KW-1185">Reference proteome</keyword>
<sequence length="211" mass="23610">MIHKLKALVPLVLVVVISACTAKGDNPGLEYAPQMYHSVPYEPLTQIVDEDRGQWLSNREDGKGEFYNSNPNNPNRQNVRQPVAGTVRRTADGMLPYRFEKADLVAAAQVENPLPDTPEIKAEGRRLYNLYCDHCHGSKGQGSDAEGTDAKVGQVYLGVPAYNSAAKRDLSQGHVFYVITHGYGRMMPHASQISQEKRWKIARYVKELQQQ</sequence>
<evidence type="ECO:0000256" key="3">
    <source>
        <dbReference type="ARBA" id="ARBA00023004"/>
    </source>
</evidence>
<protein>
    <submittedName>
        <fullName evidence="8">Cytochrome C</fullName>
    </submittedName>
</protein>
<evidence type="ECO:0000256" key="6">
    <source>
        <dbReference type="SAM" id="SignalP"/>
    </source>
</evidence>
<evidence type="ECO:0000256" key="5">
    <source>
        <dbReference type="SAM" id="MobiDB-lite"/>
    </source>
</evidence>
<accession>A0A1E5T2S8</accession>
<dbReference type="PROSITE" id="PS51257">
    <property type="entry name" value="PROKAR_LIPOPROTEIN"/>
    <property type="match status" value="1"/>
</dbReference>
<dbReference type="InterPro" id="IPR009056">
    <property type="entry name" value="Cyt_c-like_dom"/>
</dbReference>
<dbReference type="STRING" id="1563681.BFP71_18070"/>
<evidence type="ECO:0000313" key="9">
    <source>
        <dbReference type="Proteomes" id="UP000095552"/>
    </source>
</evidence>
<organism evidence="8 9">
    <name type="scientific">Roseivirga misakiensis</name>
    <dbReference type="NCBI Taxonomy" id="1563681"/>
    <lineage>
        <taxon>Bacteria</taxon>
        <taxon>Pseudomonadati</taxon>
        <taxon>Bacteroidota</taxon>
        <taxon>Cytophagia</taxon>
        <taxon>Cytophagales</taxon>
        <taxon>Roseivirgaceae</taxon>
        <taxon>Roseivirga</taxon>
    </lineage>
</organism>
<name>A0A1E5T2S8_9BACT</name>
<evidence type="ECO:0000256" key="4">
    <source>
        <dbReference type="PROSITE-ProRule" id="PRU00433"/>
    </source>
</evidence>
<dbReference type="AlphaFoldDB" id="A0A1E5T2S8"/>
<dbReference type="PANTHER" id="PTHR40394:SF2">
    <property type="entry name" value="QUINOL:CYTOCHROME C OXIDOREDUCTASE MEMBRANE PROTEIN"/>
    <property type="match status" value="1"/>
</dbReference>
<dbReference type="EMBL" id="MDGQ01000005">
    <property type="protein sequence ID" value="OEK05656.1"/>
    <property type="molecule type" value="Genomic_DNA"/>
</dbReference>
<dbReference type="Pfam" id="PF13442">
    <property type="entry name" value="Cytochrome_CBB3"/>
    <property type="match status" value="1"/>
</dbReference>
<dbReference type="SUPFAM" id="SSF46626">
    <property type="entry name" value="Cytochrome c"/>
    <property type="match status" value="1"/>
</dbReference>
<keyword evidence="3 4" id="KW-0408">Iron</keyword>
<dbReference type="InterPro" id="IPR036909">
    <property type="entry name" value="Cyt_c-like_dom_sf"/>
</dbReference>
<gene>
    <name evidence="8" type="ORF">BFP71_18070</name>
</gene>
<dbReference type="Gene3D" id="1.10.760.10">
    <property type="entry name" value="Cytochrome c-like domain"/>
    <property type="match status" value="1"/>
</dbReference>
<comment type="caution">
    <text evidence="8">The sequence shown here is derived from an EMBL/GenBank/DDBJ whole genome shotgun (WGS) entry which is preliminary data.</text>
</comment>
<dbReference type="GO" id="GO:0009055">
    <property type="term" value="F:electron transfer activity"/>
    <property type="evidence" value="ECO:0007669"/>
    <property type="project" value="InterPro"/>
</dbReference>
<dbReference type="RefSeq" id="WP_069837157.1">
    <property type="nucleotide sequence ID" value="NZ_MDGQ01000005.1"/>
</dbReference>
<feature type="compositionally biased region" description="Low complexity" evidence="5">
    <location>
        <begin position="70"/>
        <end position="79"/>
    </location>
</feature>
<dbReference type="PROSITE" id="PS51007">
    <property type="entry name" value="CYTC"/>
    <property type="match status" value="1"/>
</dbReference>
<feature type="chain" id="PRO_5009185950" evidence="6">
    <location>
        <begin position="23"/>
        <end position="211"/>
    </location>
</feature>
<keyword evidence="6" id="KW-0732">Signal</keyword>
<dbReference type="GO" id="GO:0046872">
    <property type="term" value="F:metal ion binding"/>
    <property type="evidence" value="ECO:0007669"/>
    <property type="project" value="UniProtKB-KW"/>
</dbReference>
<proteinExistence type="predicted"/>
<evidence type="ECO:0000256" key="1">
    <source>
        <dbReference type="ARBA" id="ARBA00022617"/>
    </source>
</evidence>
<feature type="signal peptide" evidence="6">
    <location>
        <begin position="1"/>
        <end position="22"/>
    </location>
</feature>
<dbReference type="GO" id="GO:0020037">
    <property type="term" value="F:heme binding"/>
    <property type="evidence" value="ECO:0007669"/>
    <property type="project" value="InterPro"/>
</dbReference>
<evidence type="ECO:0000259" key="7">
    <source>
        <dbReference type="PROSITE" id="PS51007"/>
    </source>
</evidence>
<feature type="domain" description="Cytochrome c" evidence="7">
    <location>
        <begin position="119"/>
        <end position="209"/>
    </location>
</feature>
<keyword evidence="2 4" id="KW-0479">Metal-binding</keyword>
<dbReference type="Proteomes" id="UP000095552">
    <property type="component" value="Unassembled WGS sequence"/>
</dbReference>
<evidence type="ECO:0000256" key="2">
    <source>
        <dbReference type="ARBA" id="ARBA00022723"/>
    </source>
</evidence>